<feature type="domain" description="OmpA-like" evidence="6">
    <location>
        <begin position="95"/>
        <end position="212"/>
    </location>
</feature>
<dbReference type="InterPro" id="IPR006665">
    <property type="entry name" value="OmpA-like"/>
</dbReference>
<feature type="signal peptide" evidence="5">
    <location>
        <begin position="1"/>
        <end position="21"/>
    </location>
</feature>
<dbReference type="InterPro" id="IPR036737">
    <property type="entry name" value="OmpA-like_sf"/>
</dbReference>
<dbReference type="CDD" id="cd07185">
    <property type="entry name" value="OmpA_C-like"/>
    <property type="match status" value="1"/>
</dbReference>
<evidence type="ECO:0000259" key="6">
    <source>
        <dbReference type="PROSITE" id="PS51123"/>
    </source>
</evidence>
<evidence type="ECO:0000256" key="5">
    <source>
        <dbReference type="SAM" id="SignalP"/>
    </source>
</evidence>
<comment type="caution">
    <text evidence="7">The sequence shown here is derived from an EMBL/GenBank/DDBJ whole genome shotgun (WGS) entry which is preliminary data.</text>
</comment>
<evidence type="ECO:0000256" key="1">
    <source>
        <dbReference type="ARBA" id="ARBA00004442"/>
    </source>
</evidence>
<dbReference type="PROSITE" id="PS51257">
    <property type="entry name" value="PROKAR_LIPOPROTEIN"/>
    <property type="match status" value="1"/>
</dbReference>
<evidence type="ECO:0000256" key="2">
    <source>
        <dbReference type="ARBA" id="ARBA00023136"/>
    </source>
</evidence>
<keyword evidence="5" id="KW-0732">Signal</keyword>
<protein>
    <submittedName>
        <fullName evidence="7">OmpA family protein</fullName>
    </submittedName>
</protein>
<name>A0AAW9RG04_9GAMM</name>
<dbReference type="PRINTS" id="PR01023">
    <property type="entry name" value="NAFLGMOTY"/>
</dbReference>
<dbReference type="PANTHER" id="PTHR30329">
    <property type="entry name" value="STATOR ELEMENT OF FLAGELLAR MOTOR COMPLEX"/>
    <property type="match status" value="1"/>
</dbReference>
<proteinExistence type="predicted"/>
<keyword evidence="3" id="KW-0998">Cell outer membrane</keyword>
<dbReference type="EMBL" id="JAZHOG010000007">
    <property type="protein sequence ID" value="MEJ8568344.1"/>
    <property type="molecule type" value="Genomic_DNA"/>
</dbReference>
<dbReference type="PROSITE" id="PS51123">
    <property type="entry name" value="OMPA_2"/>
    <property type="match status" value="1"/>
</dbReference>
<dbReference type="InterPro" id="IPR006664">
    <property type="entry name" value="OMP_bac"/>
</dbReference>
<comment type="subcellular location">
    <subcellularLocation>
        <location evidence="1">Cell outer membrane</location>
    </subcellularLocation>
</comment>
<dbReference type="Gene3D" id="3.30.1330.60">
    <property type="entry name" value="OmpA-like domain"/>
    <property type="match status" value="1"/>
</dbReference>
<evidence type="ECO:0000313" key="7">
    <source>
        <dbReference type="EMBL" id="MEJ8568344.1"/>
    </source>
</evidence>
<keyword evidence="2 4" id="KW-0472">Membrane</keyword>
<dbReference type="InterPro" id="IPR050330">
    <property type="entry name" value="Bact_OuterMem_StrucFunc"/>
</dbReference>
<dbReference type="RefSeq" id="WP_354695663.1">
    <property type="nucleotide sequence ID" value="NZ_JAZHOG010000007.1"/>
</dbReference>
<keyword evidence="8" id="KW-1185">Reference proteome</keyword>
<sequence>MRIITLSVLAGSLLLSACATTSTPDDPYARTKKGAAIGAAAGALAGVFVGDGELDEVLGGAAVGAGLGAGIGLYMDKQQKELEQIEDVDVTRVDEETLQVHFDSDILFAVDSAILSNTSRASLDDFARVMRDYPKSAILIQGFTDSTGSEAHNLALSERRADAVYNHLVMRDIDRSRMEAIGYGEGYPVADNATSQGRALNRRVSILIRGKS</sequence>
<dbReference type="Pfam" id="PF00691">
    <property type="entry name" value="OmpA"/>
    <property type="match status" value="1"/>
</dbReference>
<dbReference type="Proteomes" id="UP001359886">
    <property type="component" value="Unassembled WGS sequence"/>
</dbReference>
<evidence type="ECO:0000256" key="3">
    <source>
        <dbReference type="ARBA" id="ARBA00023237"/>
    </source>
</evidence>
<dbReference type="PANTHER" id="PTHR30329:SF21">
    <property type="entry name" value="LIPOPROTEIN YIAD-RELATED"/>
    <property type="match status" value="1"/>
</dbReference>
<evidence type="ECO:0000313" key="8">
    <source>
        <dbReference type="Proteomes" id="UP001359886"/>
    </source>
</evidence>
<dbReference type="GO" id="GO:0009279">
    <property type="term" value="C:cell outer membrane"/>
    <property type="evidence" value="ECO:0007669"/>
    <property type="project" value="UniProtKB-SubCell"/>
</dbReference>
<accession>A0AAW9RG04</accession>
<organism evidence="7 8">
    <name type="scientific">Elongatibacter sediminis</name>
    <dbReference type="NCBI Taxonomy" id="3119006"/>
    <lineage>
        <taxon>Bacteria</taxon>
        <taxon>Pseudomonadati</taxon>
        <taxon>Pseudomonadota</taxon>
        <taxon>Gammaproteobacteria</taxon>
        <taxon>Chromatiales</taxon>
        <taxon>Wenzhouxiangellaceae</taxon>
        <taxon>Elongatibacter</taxon>
    </lineage>
</organism>
<gene>
    <name evidence="7" type="ORF">V3330_11980</name>
</gene>
<dbReference type="PRINTS" id="PR01021">
    <property type="entry name" value="OMPADOMAIN"/>
</dbReference>
<evidence type="ECO:0000256" key="4">
    <source>
        <dbReference type="PROSITE-ProRule" id="PRU00473"/>
    </source>
</evidence>
<dbReference type="SUPFAM" id="SSF103088">
    <property type="entry name" value="OmpA-like"/>
    <property type="match status" value="1"/>
</dbReference>
<dbReference type="AlphaFoldDB" id="A0AAW9RG04"/>
<reference evidence="7 8" key="1">
    <citation type="submission" date="2024-02" db="EMBL/GenBank/DDBJ databases">
        <title>A novel Wenzhouxiangellaceae bacterium, isolated from coastal sediments.</title>
        <authorList>
            <person name="Du Z.-J."/>
            <person name="Ye Y.-Q."/>
            <person name="Zhang X.-Y."/>
        </authorList>
    </citation>
    <scope>NUCLEOTIDE SEQUENCE [LARGE SCALE GENOMIC DNA]</scope>
    <source>
        <strain evidence="7 8">CH-27</strain>
    </source>
</reference>
<feature type="chain" id="PRO_5043578235" evidence="5">
    <location>
        <begin position="22"/>
        <end position="212"/>
    </location>
</feature>